<evidence type="ECO:0000313" key="2">
    <source>
        <dbReference type="Proteomes" id="UP001209878"/>
    </source>
</evidence>
<name>A0AAD9KZC0_RIDPI</name>
<dbReference type="Proteomes" id="UP001209878">
    <property type="component" value="Unassembled WGS sequence"/>
</dbReference>
<gene>
    <name evidence="1" type="ORF">NP493_454g04000</name>
</gene>
<protein>
    <submittedName>
        <fullName evidence="1">Uncharacterized protein</fullName>
    </submittedName>
</protein>
<sequence length="65" mass="7689">MERHLHNLLYCQTFDSVVKDLSCSGGFCKNLQSWKKESKCFGQCSHCHRHTQMRCLRHSHRLACH</sequence>
<dbReference type="AlphaFoldDB" id="A0AAD9KZC0"/>
<keyword evidence="2" id="KW-1185">Reference proteome</keyword>
<accession>A0AAD9KZC0</accession>
<dbReference type="EMBL" id="JAODUO010000455">
    <property type="protein sequence ID" value="KAK2180181.1"/>
    <property type="molecule type" value="Genomic_DNA"/>
</dbReference>
<reference evidence="1" key="1">
    <citation type="journal article" date="2023" name="Mol. Biol. Evol.">
        <title>Third-Generation Sequencing Reveals the Adaptive Role of the Epigenome in Three Deep-Sea Polychaetes.</title>
        <authorList>
            <person name="Perez M."/>
            <person name="Aroh O."/>
            <person name="Sun Y."/>
            <person name="Lan Y."/>
            <person name="Juniper S.K."/>
            <person name="Young C.R."/>
            <person name="Angers B."/>
            <person name="Qian P.Y."/>
        </authorList>
    </citation>
    <scope>NUCLEOTIDE SEQUENCE</scope>
    <source>
        <strain evidence="1">R07B-5</strain>
    </source>
</reference>
<evidence type="ECO:0000313" key="1">
    <source>
        <dbReference type="EMBL" id="KAK2180181.1"/>
    </source>
</evidence>
<comment type="caution">
    <text evidence="1">The sequence shown here is derived from an EMBL/GenBank/DDBJ whole genome shotgun (WGS) entry which is preliminary data.</text>
</comment>
<proteinExistence type="predicted"/>
<organism evidence="1 2">
    <name type="scientific">Ridgeia piscesae</name>
    <name type="common">Tubeworm</name>
    <dbReference type="NCBI Taxonomy" id="27915"/>
    <lineage>
        <taxon>Eukaryota</taxon>
        <taxon>Metazoa</taxon>
        <taxon>Spiralia</taxon>
        <taxon>Lophotrochozoa</taxon>
        <taxon>Annelida</taxon>
        <taxon>Polychaeta</taxon>
        <taxon>Sedentaria</taxon>
        <taxon>Canalipalpata</taxon>
        <taxon>Sabellida</taxon>
        <taxon>Siboglinidae</taxon>
        <taxon>Ridgeia</taxon>
    </lineage>
</organism>